<protein>
    <submittedName>
        <fullName evidence="1">2-dehydro-3-deoxygalactonokinase</fullName>
    </submittedName>
</protein>
<keyword evidence="1" id="KW-0808">Transferase</keyword>
<evidence type="ECO:0000313" key="1">
    <source>
        <dbReference type="EMBL" id="SFL30326.1"/>
    </source>
</evidence>
<evidence type="ECO:0000313" key="2">
    <source>
        <dbReference type="Proteomes" id="UP000199006"/>
    </source>
</evidence>
<organism evidence="1 2">
    <name type="scientific">Halanaerobium salsuginis</name>
    <dbReference type="NCBI Taxonomy" id="29563"/>
    <lineage>
        <taxon>Bacteria</taxon>
        <taxon>Bacillati</taxon>
        <taxon>Bacillota</taxon>
        <taxon>Clostridia</taxon>
        <taxon>Halanaerobiales</taxon>
        <taxon>Halanaerobiaceae</taxon>
        <taxon>Halanaerobium</taxon>
    </lineage>
</organism>
<name>A0A1I4GMH5_9FIRM</name>
<accession>A0A1I4GMH5</accession>
<dbReference type="Proteomes" id="UP000199006">
    <property type="component" value="Unassembled WGS sequence"/>
</dbReference>
<dbReference type="Gene3D" id="3.30.420.300">
    <property type="entry name" value="2-keto-3-deoxy-galactonokinase, substrate binding domain"/>
    <property type="match status" value="1"/>
</dbReference>
<dbReference type="Pfam" id="PF05035">
    <property type="entry name" value="DGOK"/>
    <property type="match status" value="1"/>
</dbReference>
<dbReference type="GO" id="GO:0034194">
    <property type="term" value="P:D-galactonate catabolic process"/>
    <property type="evidence" value="ECO:0007669"/>
    <property type="project" value="InterPro"/>
</dbReference>
<proteinExistence type="predicted"/>
<dbReference type="InterPro" id="IPR007729">
    <property type="entry name" value="DGOK"/>
</dbReference>
<dbReference type="STRING" id="29563.SAMN02983006_00774"/>
<dbReference type="Gene3D" id="3.30.420.310">
    <property type="entry name" value="2-keto-3-deoxy-galactonokinase, C-terminal domain"/>
    <property type="match status" value="1"/>
</dbReference>
<dbReference type="EMBL" id="FOTI01000007">
    <property type="protein sequence ID" value="SFL30326.1"/>
    <property type="molecule type" value="Genomic_DNA"/>
</dbReference>
<dbReference type="InterPro" id="IPR042257">
    <property type="entry name" value="DGOK_C"/>
</dbReference>
<keyword evidence="2" id="KW-1185">Reference proteome</keyword>
<dbReference type="CDD" id="cd24012">
    <property type="entry name" value="ASKHA_NBD_KDGal-kinase"/>
    <property type="match status" value="1"/>
</dbReference>
<keyword evidence="1" id="KW-0418">Kinase</keyword>
<dbReference type="AlphaFoldDB" id="A0A1I4GMH5"/>
<sequence>MNIIFIDSGTTNSRIRLGKLEEQVILDSIKVNIGVRNTAIDGNNYKLITALREAILKIIAKNNLSSSEIDYLIASGMITSNLGIYEVPHISSPASVEDFSQAAVMKKISDFFDIKCILIPGMKNSVKANNDIVSQINNYDIMRGEEVEAIGLLDQLPRNGKGILILPGSHTKYILVDEQKRLTKCFSTLGGEALLAIQKESILSNSLSQELITSLDLENLIKGYQAAEKYGVTRGLYQVRLLEIFSDLNKNKLANYYTGVIMHEDIKFLVENILKENVLEWIMIGGANPLKKVFFCLLKYLKIDLSLIEASDRQGEYSTVIGSRIIAANLIE</sequence>
<dbReference type="InterPro" id="IPR042258">
    <property type="entry name" value="DGOK_N"/>
</dbReference>
<gene>
    <name evidence="1" type="ORF">SAMN02983006_00774</name>
</gene>
<dbReference type="OrthoDB" id="256574at2"/>
<dbReference type="GO" id="GO:0008671">
    <property type="term" value="F:2-dehydro-3-deoxygalactonokinase activity"/>
    <property type="evidence" value="ECO:0007669"/>
    <property type="project" value="InterPro"/>
</dbReference>
<reference evidence="1 2" key="1">
    <citation type="submission" date="2016-10" db="EMBL/GenBank/DDBJ databases">
        <authorList>
            <person name="de Groot N.N."/>
        </authorList>
    </citation>
    <scope>NUCLEOTIDE SEQUENCE [LARGE SCALE GENOMIC DNA]</scope>
    <source>
        <strain evidence="1 2">ATCC 51327</strain>
    </source>
</reference>
<dbReference type="RefSeq" id="WP_089859953.1">
    <property type="nucleotide sequence ID" value="NZ_FOTI01000007.1"/>
</dbReference>